<dbReference type="InterPro" id="IPR029149">
    <property type="entry name" value="Creatin/AminoP/Spt16_N"/>
</dbReference>
<feature type="domain" description="Creatinase N-terminal" evidence="5">
    <location>
        <begin position="4"/>
        <end position="135"/>
    </location>
</feature>
<feature type="domain" description="Peptidase M24" evidence="4">
    <location>
        <begin position="143"/>
        <end position="344"/>
    </location>
</feature>
<dbReference type="InterPro" id="IPR000587">
    <property type="entry name" value="Creatinase_N"/>
</dbReference>
<evidence type="ECO:0000256" key="1">
    <source>
        <dbReference type="ARBA" id="ARBA00001936"/>
    </source>
</evidence>
<dbReference type="CDD" id="cd01092">
    <property type="entry name" value="APP-like"/>
    <property type="match status" value="1"/>
</dbReference>
<dbReference type="InterPro" id="IPR050659">
    <property type="entry name" value="Peptidase_M24B"/>
</dbReference>
<reference evidence="6 7" key="1">
    <citation type="submission" date="2015-09" db="EMBL/GenBank/DDBJ databases">
        <title>Genome sequencing project for genomic taxonomy and phylogenomics of Bacillus-like bacteria.</title>
        <authorList>
            <person name="Liu B."/>
            <person name="Wang J."/>
            <person name="Zhu Y."/>
            <person name="Liu G."/>
            <person name="Chen Q."/>
            <person name="Chen Z."/>
            <person name="Lan J."/>
            <person name="Che J."/>
            <person name="Ge C."/>
            <person name="Shi H."/>
            <person name="Pan Z."/>
            <person name="Liu X."/>
        </authorList>
    </citation>
    <scope>NUCLEOTIDE SEQUENCE [LARGE SCALE GENOMIC DNA]</scope>
    <source>
        <strain evidence="6 7">DSM 8552</strain>
    </source>
</reference>
<dbReference type="Pfam" id="PF00557">
    <property type="entry name" value="Peptidase_M24"/>
    <property type="match status" value="1"/>
</dbReference>
<comment type="cofactor">
    <cofactor evidence="1">
        <name>Mn(2+)</name>
        <dbReference type="ChEBI" id="CHEBI:29035"/>
    </cofactor>
</comment>
<dbReference type="SUPFAM" id="SSF53092">
    <property type="entry name" value="Creatinase/prolidase N-terminal domain"/>
    <property type="match status" value="1"/>
</dbReference>
<dbReference type="Gene3D" id="3.90.230.10">
    <property type="entry name" value="Creatinase/methionine aminopeptidase superfamily"/>
    <property type="match status" value="1"/>
</dbReference>
<protein>
    <submittedName>
        <fullName evidence="6">Metallopeptidase</fullName>
    </submittedName>
</protein>
<dbReference type="Pfam" id="PF01321">
    <property type="entry name" value="Creatinase_N"/>
    <property type="match status" value="1"/>
</dbReference>
<evidence type="ECO:0000256" key="3">
    <source>
        <dbReference type="ARBA" id="ARBA00023211"/>
    </source>
</evidence>
<sequence>MNDRLKELYSFMERKCVDAMLITLPQHIYYLTGFFNEPHKRFMGLVLPKGEEPFLIVPLLDEEKAQKASRVTTIFACADTENPYDLLKEKLPVSISRLGVEEEHLHVARYRAVMAATGAEESIDAGEPLREMRMIKSPEEIGSMKRAIYLIEEVLAAALGHVKPGVTEIEIVAEMEYQMKRLGAEGSAFDSIVLSGEKSSQPHGIPGTRKIQNGELLLFDSGVLVDGYHSDISRTFGVGEIHEKLVDMYDTVLQANLAAISAVQPGVAFATIDHAAREIIAQKGYGKYFLNRVGHGLGLELHEYPSIHGNNHDIVREGMVFTIEPGIYIPQLGGVRIEDNVFVTREGVEVLTSYPKKLTIIGV</sequence>
<dbReference type="InterPro" id="IPR036005">
    <property type="entry name" value="Creatinase/aminopeptidase-like"/>
</dbReference>
<dbReference type="InterPro" id="IPR000994">
    <property type="entry name" value="Pept_M24"/>
</dbReference>
<evidence type="ECO:0000313" key="7">
    <source>
        <dbReference type="Proteomes" id="UP000051063"/>
    </source>
</evidence>
<dbReference type="PANTHER" id="PTHR46112">
    <property type="entry name" value="AMINOPEPTIDASE"/>
    <property type="match status" value="1"/>
</dbReference>
<dbReference type="PANTHER" id="PTHR46112:SF10">
    <property type="entry name" value="DIPEPTIDASE YKVY-RELATED"/>
    <property type="match status" value="1"/>
</dbReference>
<dbReference type="InterPro" id="IPR001714">
    <property type="entry name" value="Pept_M24_MAP"/>
</dbReference>
<dbReference type="RefSeq" id="WP_055744026.1">
    <property type="nucleotide sequence ID" value="NZ_LJJB01000007.1"/>
</dbReference>
<evidence type="ECO:0000259" key="4">
    <source>
        <dbReference type="Pfam" id="PF00557"/>
    </source>
</evidence>
<comment type="caution">
    <text evidence="6">The sequence shown here is derived from an EMBL/GenBank/DDBJ whole genome shotgun (WGS) entry which is preliminary data.</text>
</comment>
<gene>
    <name evidence="6" type="ORF">AN963_08320</name>
</gene>
<organism evidence="6 7">
    <name type="scientific">Brevibacillus choshinensis</name>
    <dbReference type="NCBI Taxonomy" id="54911"/>
    <lineage>
        <taxon>Bacteria</taxon>
        <taxon>Bacillati</taxon>
        <taxon>Bacillota</taxon>
        <taxon>Bacilli</taxon>
        <taxon>Bacillales</taxon>
        <taxon>Paenibacillaceae</taxon>
        <taxon>Brevibacillus</taxon>
    </lineage>
</organism>
<dbReference type="SUPFAM" id="SSF55920">
    <property type="entry name" value="Creatinase/aminopeptidase"/>
    <property type="match status" value="1"/>
</dbReference>
<evidence type="ECO:0000259" key="5">
    <source>
        <dbReference type="Pfam" id="PF01321"/>
    </source>
</evidence>
<proteinExistence type="inferred from homology"/>
<dbReference type="Gene3D" id="3.40.350.10">
    <property type="entry name" value="Creatinase/prolidase N-terminal domain"/>
    <property type="match status" value="1"/>
</dbReference>
<dbReference type="PRINTS" id="PR00599">
    <property type="entry name" value="MAPEPTIDASE"/>
</dbReference>
<keyword evidence="7" id="KW-1185">Reference proteome</keyword>
<keyword evidence="3" id="KW-0464">Manganese</keyword>
<accession>A0ABR5NDT2</accession>
<name>A0ABR5NDT2_BRECH</name>
<evidence type="ECO:0000313" key="6">
    <source>
        <dbReference type="EMBL" id="KQL49713.1"/>
    </source>
</evidence>
<comment type="similarity">
    <text evidence="2">Belongs to the peptidase M24B family.</text>
</comment>
<dbReference type="Proteomes" id="UP000051063">
    <property type="component" value="Unassembled WGS sequence"/>
</dbReference>
<dbReference type="EMBL" id="LJJB01000007">
    <property type="protein sequence ID" value="KQL49713.1"/>
    <property type="molecule type" value="Genomic_DNA"/>
</dbReference>
<evidence type="ECO:0000256" key="2">
    <source>
        <dbReference type="ARBA" id="ARBA00008766"/>
    </source>
</evidence>